<protein>
    <submittedName>
        <fullName evidence="1">AlpA family transcriptional regulator</fullName>
    </submittedName>
</protein>
<dbReference type="EMBL" id="JAGETV010000043">
    <property type="protein sequence ID" value="MBO1928428.1"/>
    <property type="molecule type" value="Genomic_DNA"/>
</dbReference>
<dbReference type="RefSeq" id="WP_208151039.1">
    <property type="nucleotide sequence ID" value="NZ_JAGETV010000043.1"/>
</dbReference>
<dbReference type="InterPro" id="IPR010260">
    <property type="entry name" value="AlpA"/>
</dbReference>
<name>A0ABS3Q8G6_9GAMM</name>
<gene>
    <name evidence="1" type="ORF">J3998_12690</name>
</gene>
<evidence type="ECO:0000313" key="1">
    <source>
        <dbReference type="EMBL" id="MBO1928428.1"/>
    </source>
</evidence>
<dbReference type="InterPro" id="IPR052931">
    <property type="entry name" value="Prophage_regulatory_activator"/>
</dbReference>
<dbReference type="Proteomes" id="UP000664835">
    <property type="component" value="Unassembled WGS sequence"/>
</dbReference>
<keyword evidence="2" id="KW-1185">Reference proteome</keyword>
<dbReference type="Pfam" id="PF05930">
    <property type="entry name" value="Phage_AlpA"/>
    <property type="match status" value="1"/>
</dbReference>
<dbReference type="PANTHER" id="PTHR36154">
    <property type="entry name" value="DNA-BINDING TRANSCRIPTIONAL ACTIVATOR ALPA"/>
    <property type="match status" value="1"/>
</dbReference>
<comment type="caution">
    <text evidence="1">The sequence shown here is derived from an EMBL/GenBank/DDBJ whole genome shotgun (WGS) entry which is preliminary data.</text>
</comment>
<dbReference type="Gene3D" id="1.10.238.160">
    <property type="match status" value="1"/>
</dbReference>
<sequence>MTQLLKLKSVMDITGVSRSHIYALAKQGLFPKPVKLTERSSAWVASEVQEWIESRISARDGEVA</sequence>
<dbReference type="InterPro" id="IPR009061">
    <property type="entry name" value="DNA-bd_dom_put_sf"/>
</dbReference>
<organism evidence="1 2">
    <name type="scientific">Thiomicrorhabdus marina</name>
    <dbReference type="NCBI Taxonomy" id="2818442"/>
    <lineage>
        <taxon>Bacteria</taxon>
        <taxon>Pseudomonadati</taxon>
        <taxon>Pseudomonadota</taxon>
        <taxon>Gammaproteobacteria</taxon>
        <taxon>Thiotrichales</taxon>
        <taxon>Piscirickettsiaceae</taxon>
        <taxon>Thiomicrorhabdus</taxon>
    </lineage>
</organism>
<proteinExistence type="predicted"/>
<dbReference type="SUPFAM" id="SSF46955">
    <property type="entry name" value="Putative DNA-binding domain"/>
    <property type="match status" value="1"/>
</dbReference>
<evidence type="ECO:0000313" key="2">
    <source>
        <dbReference type="Proteomes" id="UP000664835"/>
    </source>
</evidence>
<dbReference type="PANTHER" id="PTHR36154:SF1">
    <property type="entry name" value="DNA-BINDING TRANSCRIPTIONAL ACTIVATOR ALPA"/>
    <property type="match status" value="1"/>
</dbReference>
<accession>A0ABS3Q8G6</accession>
<reference evidence="1 2" key="1">
    <citation type="submission" date="2021-03" db="EMBL/GenBank/DDBJ databases">
        <title>Thiomicrorhabdus sp.nov.,novel sulfur-oxidizing bacteria isolated from coastal sediment.</title>
        <authorList>
            <person name="Liu X."/>
        </authorList>
    </citation>
    <scope>NUCLEOTIDE SEQUENCE [LARGE SCALE GENOMIC DNA]</scope>
    <source>
        <strain evidence="1 2">6S2-11</strain>
    </source>
</reference>